<keyword evidence="3" id="KW-1185">Reference proteome</keyword>
<evidence type="ECO:0000313" key="3">
    <source>
        <dbReference type="Proteomes" id="UP000538931"/>
    </source>
</evidence>
<dbReference type="InterPro" id="IPR030970">
    <property type="entry name" value="ABC_MlaD"/>
</dbReference>
<accession>A0A7W2AD22</accession>
<dbReference type="GO" id="GO:0005543">
    <property type="term" value="F:phospholipid binding"/>
    <property type="evidence" value="ECO:0007669"/>
    <property type="project" value="TreeGrafter"/>
</dbReference>
<protein>
    <submittedName>
        <fullName evidence="2">Outer membrane lipid asymmetry maintenance protein MlaD</fullName>
    </submittedName>
</protein>
<dbReference type="InterPro" id="IPR003399">
    <property type="entry name" value="Mce/MlaD"/>
</dbReference>
<dbReference type="GO" id="GO:0005548">
    <property type="term" value="F:phospholipid transporter activity"/>
    <property type="evidence" value="ECO:0007669"/>
    <property type="project" value="TreeGrafter"/>
</dbReference>
<sequence length="152" mass="16401">MRMRTVEIGVGAFMLAGILALVVLALNVSGLKLSEQAGSYKVYARFDNIGGLRPRAKVAMSGVQIGQVKSIRIDKNLLMAEVEMEIFNDVDYLTVDSSASILTSGLLGEQYIGVVPGAEDDVLEEGAFIQDTQSALVLEELIGKFLFNKVSE</sequence>
<organism evidence="2 3">
    <name type="scientific">Marinobacterium marinum</name>
    <dbReference type="NCBI Taxonomy" id="2756129"/>
    <lineage>
        <taxon>Bacteria</taxon>
        <taxon>Pseudomonadati</taxon>
        <taxon>Pseudomonadota</taxon>
        <taxon>Gammaproteobacteria</taxon>
        <taxon>Oceanospirillales</taxon>
        <taxon>Oceanospirillaceae</taxon>
        <taxon>Marinobacterium</taxon>
    </lineage>
</organism>
<dbReference type="RefSeq" id="WP_181740569.1">
    <property type="nucleotide sequence ID" value="NZ_JACEMT010000052.1"/>
</dbReference>
<dbReference type="AlphaFoldDB" id="A0A7W2AD22"/>
<dbReference type="PANTHER" id="PTHR33371:SF4">
    <property type="entry name" value="INTERMEMBRANE PHOSPHOLIPID TRANSPORT SYSTEM BINDING PROTEIN MLAD"/>
    <property type="match status" value="1"/>
</dbReference>
<dbReference type="EMBL" id="JACEMT010000052">
    <property type="protein sequence ID" value="MBA4503114.1"/>
    <property type="molecule type" value="Genomic_DNA"/>
</dbReference>
<feature type="domain" description="Mce/MlaD" evidence="1">
    <location>
        <begin position="39"/>
        <end position="117"/>
    </location>
</feature>
<dbReference type="PANTHER" id="PTHR33371">
    <property type="entry name" value="INTERMEMBRANE PHOSPHOLIPID TRANSPORT SYSTEM BINDING PROTEIN MLAD-RELATED"/>
    <property type="match status" value="1"/>
</dbReference>
<comment type="caution">
    <text evidence="2">The sequence shown here is derived from an EMBL/GenBank/DDBJ whole genome shotgun (WGS) entry which is preliminary data.</text>
</comment>
<proteinExistence type="predicted"/>
<dbReference type="NCBIfam" id="TIGR04430">
    <property type="entry name" value="OM_asym_MlaD"/>
    <property type="match status" value="1"/>
</dbReference>
<evidence type="ECO:0000259" key="1">
    <source>
        <dbReference type="Pfam" id="PF02470"/>
    </source>
</evidence>
<name>A0A7W2AD22_9GAMM</name>
<evidence type="ECO:0000313" key="2">
    <source>
        <dbReference type="EMBL" id="MBA4503114.1"/>
    </source>
</evidence>
<dbReference type="InterPro" id="IPR052336">
    <property type="entry name" value="MlaD_Phospholipid_Transporter"/>
</dbReference>
<reference evidence="2 3" key="1">
    <citation type="submission" date="2020-07" db="EMBL/GenBank/DDBJ databases">
        <title>Bacterium isolated from marien macroalgae.</title>
        <authorList>
            <person name="Zhu K."/>
            <person name="Lu D."/>
            <person name="Du Z."/>
        </authorList>
    </citation>
    <scope>NUCLEOTIDE SEQUENCE [LARGE SCALE GENOMIC DNA]</scope>
    <source>
        <strain evidence="2 3">3-1745</strain>
    </source>
</reference>
<gene>
    <name evidence="2" type="primary">mlaD</name>
    <name evidence="2" type="ORF">H1S06_12155</name>
</gene>
<dbReference type="Proteomes" id="UP000538931">
    <property type="component" value="Unassembled WGS sequence"/>
</dbReference>
<dbReference type="Pfam" id="PF02470">
    <property type="entry name" value="MlaD"/>
    <property type="match status" value="1"/>
</dbReference>